<keyword evidence="2" id="KW-0808">Transferase</keyword>
<dbReference type="AlphaFoldDB" id="A0A4Y8X2T8"/>
<keyword evidence="2" id="KW-0328">Glycosyltransferase</keyword>
<feature type="domain" description="Glycosyltransferase 2-like" evidence="1">
    <location>
        <begin position="11"/>
        <end position="147"/>
    </location>
</feature>
<dbReference type="Proteomes" id="UP000560081">
    <property type="component" value="Unassembled WGS sequence"/>
</dbReference>
<dbReference type="PANTHER" id="PTHR43179:SF7">
    <property type="entry name" value="RHAMNOSYLTRANSFERASE WBBL"/>
    <property type="match status" value="1"/>
</dbReference>
<evidence type="ECO:0000313" key="2">
    <source>
        <dbReference type="EMBL" id="MBB4883296.1"/>
    </source>
</evidence>
<sequence>MSAPHSAAPVTVVIPHYGDPDPTRALVEALLAAPGRSVAAVVVSDDASPEPYPLPAPGEDALRVVRRERNGGFGANVNTGLAEVTTELALVLNSDAEITGEQIDALVAAAAPYQPAVVSPQVVNDDGTPQWSGRHFPTVGHQVVEWLTPLARFRHLPALHEAVGHDVAAARAQAPTPVDWVMGAVLLLPMAQVRAVGGFDEDYFMNSEEVDLQRRLRDAGVPSIVVPSVRVVHGLHGSSDPLRRRSWLVDSRFRYARTFGHPRTLKAALTAATGVNFAVNRIRQARGTDVDAAAVFRAERDLIWKGTHR</sequence>
<keyword evidence="3" id="KW-1185">Reference proteome</keyword>
<dbReference type="GO" id="GO:0102096">
    <property type="term" value="F:decaprenyl-N-acetyl-alpha-D-glucosaminyl-pyrophosphate:dTDP-alpha-L-rhamnose rhamnosyltransferase activity"/>
    <property type="evidence" value="ECO:0007669"/>
    <property type="project" value="UniProtKB-EC"/>
</dbReference>
<proteinExistence type="predicted"/>
<dbReference type="EMBL" id="JACHMC010000001">
    <property type="protein sequence ID" value="MBB4883296.1"/>
    <property type="molecule type" value="Genomic_DNA"/>
</dbReference>
<gene>
    <name evidence="2" type="ORF">BJ976_001647</name>
</gene>
<evidence type="ECO:0000259" key="1">
    <source>
        <dbReference type="Pfam" id="PF00535"/>
    </source>
</evidence>
<dbReference type="PANTHER" id="PTHR43179">
    <property type="entry name" value="RHAMNOSYLTRANSFERASE WBBL"/>
    <property type="match status" value="1"/>
</dbReference>
<dbReference type="OrthoDB" id="9771846at2"/>
<protein>
    <submittedName>
        <fullName evidence="2">N-acetylglucosaminyl-diphospho-decaprenol L-rhamnosyltransferase</fullName>
        <ecNumber evidence="2">2.4.1.289</ecNumber>
    </submittedName>
</protein>
<dbReference type="Gene3D" id="3.90.550.10">
    <property type="entry name" value="Spore Coat Polysaccharide Biosynthesis Protein SpsA, Chain A"/>
    <property type="match status" value="1"/>
</dbReference>
<dbReference type="InterPro" id="IPR001173">
    <property type="entry name" value="Glyco_trans_2-like"/>
</dbReference>
<evidence type="ECO:0000313" key="3">
    <source>
        <dbReference type="Proteomes" id="UP000560081"/>
    </source>
</evidence>
<dbReference type="SUPFAM" id="SSF53448">
    <property type="entry name" value="Nucleotide-diphospho-sugar transferases"/>
    <property type="match status" value="1"/>
</dbReference>
<reference evidence="2 3" key="1">
    <citation type="submission" date="2020-08" db="EMBL/GenBank/DDBJ databases">
        <title>Sequencing the genomes of 1000 actinobacteria strains.</title>
        <authorList>
            <person name="Klenk H.-P."/>
        </authorList>
    </citation>
    <scope>NUCLEOTIDE SEQUENCE [LARGE SCALE GENOMIC DNA]</scope>
    <source>
        <strain evidence="2 3">DSM 19079</strain>
    </source>
</reference>
<dbReference type="EC" id="2.4.1.289" evidence="2"/>
<dbReference type="InterPro" id="IPR029044">
    <property type="entry name" value="Nucleotide-diphossugar_trans"/>
</dbReference>
<dbReference type="RefSeq" id="WP_135029002.1">
    <property type="nucleotide sequence ID" value="NZ_BMLA01000002.1"/>
</dbReference>
<accession>A0A4Y8X2T8</accession>
<organism evidence="2 3">
    <name type="scientific">Micrococcus flavus</name>
    <dbReference type="NCBI Taxonomy" id="384602"/>
    <lineage>
        <taxon>Bacteria</taxon>
        <taxon>Bacillati</taxon>
        <taxon>Actinomycetota</taxon>
        <taxon>Actinomycetes</taxon>
        <taxon>Micrococcales</taxon>
        <taxon>Micrococcaceae</taxon>
        <taxon>Micrococcus</taxon>
    </lineage>
</organism>
<dbReference type="Pfam" id="PF00535">
    <property type="entry name" value="Glycos_transf_2"/>
    <property type="match status" value="1"/>
</dbReference>
<comment type="caution">
    <text evidence="2">The sequence shown here is derived from an EMBL/GenBank/DDBJ whole genome shotgun (WGS) entry which is preliminary data.</text>
</comment>
<name>A0A4Y8X2T8_9MICC</name>